<keyword evidence="3" id="KW-0012">Acyltransferase</keyword>
<dbReference type="PANTHER" id="PTHR23416:SF78">
    <property type="entry name" value="LIPOPOLYSACCHARIDE BIOSYNTHESIS O-ACETYL TRANSFERASE WBBJ-RELATED"/>
    <property type="match status" value="1"/>
</dbReference>
<keyword evidence="4" id="KW-1185">Reference proteome</keyword>
<dbReference type="InterPro" id="IPR011004">
    <property type="entry name" value="Trimer_LpxA-like_sf"/>
</dbReference>
<organism evidence="3 4">
    <name type="scientific">Pseudoalteromonas haloplanktis</name>
    <name type="common">Alteromonas haloplanktis</name>
    <dbReference type="NCBI Taxonomy" id="228"/>
    <lineage>
        <taxon>Bacteria</taxon>
        <taxon>Pseudomonadati</taxon>
        <taxon>Pseudomonadota</taxon>
        <taxon>Gammaproteobacteria</taxon>
        <taxon>Alteromonadales</taxon>
        <taxon>Pseudoalteromonadaceae</taxon>
        <taxon>Pseudoalteromonas</taxon>
    </lineage>
</organism>
<dbReference type="PANTHER" id="PTHR23416">
    <property type="entry name" value="SIALIC ACID SYNTHASE-RELATED"/>
    <property type="match status" value="1"/>
</dbReference>
<dbReference type="InterPro" id="IPR051159">
    <property type="entry name" value="Hexapeptide_acetyltransf"/>
</dbReference>
<comment type="caution">
    <text evidence="3">The sequence shown here is derived from an EMBL/GenBank/DDBJ whole genome shotgun (WGS) entry which is preliminary data.</text>
</comment>
<dbReference type="EMBL" id="CAMAPB010000038">
    <property type="protein sequence ID" value="CAH9061664.1"/>
    <property type="molecule type" value="Genomic_DNA"/>
</dbReference>
<evidence type="ECO:0000313" key="3">
    <source>
        <dbReference type="EMBL" id="CAH9061664.1"/>
    </source>
</evidence>
<dbReference type="Gene3D" id="2.160.10.10">
    <property type="entry name" value="Hexapeptide repeat proteins"/>
    <property type="match status" value="1"/>
</dbReference>
<dbReference type="RefSeq" id="WP_262976957.1">
    <property type="nucleotide sequence ID" value="NZ_CAMAPB010000038.1"/>
</dbReference>
<evidence type="ECO:0000313" key="4">
    <source>
        <dbReference type="Proteomes" id="UP001152447"/>
    </source>
</evidence>
<evidence type="ECO:0000256" key="1">
    <source>
        <dbReference type="ARBA" id="ARBA00022679"/>
    </source>
</evidence>
<protein>
    <submittedName>
        <fullName evidence="3">Polysialic acid O-acetyltransferase</fullName>
        <ecNumber evidence="3">2.3.1.136</ecNumber>
    </submittedName>
</protein>
<dbReference type="PROSITE" id="PS00101">
    <property type="entry name" value="HEXAPEP_TRANSFERASES"/>
    <property type="match status" value="1"/>
</dbReference>
<accession>A0A9W4W145</accession>
<dbReference type="GO" id="GO:0050208">
    <property type="term" value="F:polysialic-acid O-acetyltransferase activity"/>
    <property type="evidence" value="ECO:0007669"/>
    <property type="project" value="UniProtKB-EC"/>
</dbReference>
<proteinExistence type="predicted"/>
<keyword evidence="2" id="KW-0677">Repeat</keyword>
<name>A0A9W4W145_PSEHA</name>
<dbReference type="InterPro" id="IPR018357">
    <property type="entry name" value="Hexapep_transf_CS"/>
</dbReference>
<dbReference type="CDD" id="cd04647">
    <property type="entry name" value="LbH_MAT_like"/>
    <property type="match status" value="1"/>
</dbReference>
<reference evidence="3" key="1">
    <citation type="submission" date="2022-07" db="EMBL/GenBank/DDBJ databases">
        <authorList>
            <person name="Criscuolo A."/>
        </authorList>
    </citation>
    <scope>NUCLEOTIDE SEQUENCE</scope>
    <source>
        <strain evidence="3">CIP103197</strain>
    </source>
</reference>
<dbReference type="EC" id="2.3.1.136" evidence="3"/>
<dbReference type="SUPFAM" id="SSF51161">
    <property type="entry name" value="Trimeric LpxA-like enzymes"/>
    <property type="match status" value="1"/>
</dbReference>
<dbReference type="AlphaFoldDB" id="A0A9W4W145"/>
<keyword evidence="1 3" id="KW-0808">Transferase</keyword>
<dbReference type="Proteomes" id="UP001152447">
    <property type="component" value="Unassembled WGS sequence"/>
</dbReference>
<sequence length="226" mass="24591">MKQIKNRIVVDDGGHNNEISIDNSASQNTLKRSIKLSGNNNKIYIGSEVQLKNSLIRFLGNNSSIYISEKTILNGANFIIDSGSSIQVGANTTFSRVSLRAEGAASIVIGNDCMFSSDVYVRTCDGHGIFSISEKKLLNSASDVVIEDNVWVGRFAKINKGVRVGQSSIIGQASLVTKNVDNNSLYAGLPAKKIKSDVIWSRTMSFNDISKSISMNSENIIYSRSK</sequence>
<gene>
    <name evidence="3" type="primary">neuO</name>
    <name evidence="3" type="ORF">PSEHALCIP103_02541</name>
</gene>
<evidence type="ECO:0000256" key="2">
    <source>
        <dbReference type="ARBA" id="ARBA00022737"/>
    </source>
</evidence>